<accession>A0ABD1ZSU8</accession>
<evidence type="ECO:0000313" key="1">
    <source>
        <dbReference type="EMBL" id="KAL2711448.1"/>
    </source>
</evidence>
<name>A0ABD1ZSU8_VESSQ</name>
<dbReference type="EMBL" id="JAUDFV010000174">
    <property type="protein sequence ID" value="KAL2711448.1"/>
    <property type="molecule type" value="Genomic_DNA"/>
</dbReference>
<keyword evidence="2" id="KW-1185">Reference proteome</keyword>
<proteinExistence type="predicted"/>
<gene>
    <name evidence="1" type="ORF">V1478_018949</name>
</gene>
<reference evidence="1 2" key="1">
    <citation type="journal article" date="2024" name="Ann. Entomol. Soc. Am.">
        <title>Genomic analyses of the southern and eastern yellowjacket wasps (Hymenoptera: Vespidae) reveal evolutionary signatures of social life.</title>
        <authorList>
            <person name="Catto M.A."/>
            <person name="Caine P.B."/>
            <person name="Orr S.E."/>
            <person name="Hunt B.G."/>
            <person name="Goodisman M.A.D."/>
        </authorList>
    </citation>
    <scope>NUCLEOTIDE SEQUENCE [LARGE SCALE GENOMIC DNA]</scope>
    <source>
        <strain evidence="1">233</strain>
        <tissue evidence="1">Head and thorax</tissue>
    </source>
</reference>
<protein>
    <submittedName>
        <fullName evidence="1">Potassium/sodium hyperpolarization-activated cyclic nucleotide-gated channel 1-like</fullName>
    </submittedName>
</protein>
<dbReference type="AlphaFoldDB" id="A0ABD1ZSU8"/>
<dbReference type="Proteomes" id="UP001607302">
    <property type="component" value="Unassembled WGS sequence"/>
</dbReference>
<comment type="caution">
    <text evidence="1">The sequence shown here is derived from an EMBL/GenBank/DDBJ whole genome shotgun (WGS) entry which is preliminary data.</text>
</comment>
<evidence type="ECO:0000313" key="2">
    <source>
        <dbReference type="Proteomes" id="UP001607302"/>
    </source>
</evidence>
<sequence>MSKSSDVHEGQVHVCKLLRTLENWKNITCCWEWKKLWSQWFNINKRTPRCMQYIDNMSIVNIEKRRYARLNKLPRLPRETNLPGVDSHPRMCFVLDFYGKL</sequence>
<organism evidence="1 2">
    <name type="scientific">Vespula squamosa</name>
    <name type="common">Southern yellow jacket</name>
    <name type="synonym">Wasp</name>
    <dbReference type="NCBI Taxonomy" id="30214"/>
    <lineage>
        <taxon>Eukaryota</taxon>
        <taxon>Metazoa</taxon>
        <taxon>Ecdysozoa</taxon>
        <taxon>Arthropoda</taxon>
        <taxon>Hexapoda</taxon>
        <taxon>Insecta</taxon>
        <taxon>Pterygota</taxon>
        <taxon>Neoptera</taxon>
        <taxon>Endopterygota</taxon>
        <taxon>Hymenoptera</taxon>
        <taxon>Apocrita</taxon>
        <taxon>Aculeata</taxon>
        <taxon>Vespoidea</taxon>
        <taxon>Vespidae</taxon>
        <taxon>Vespinae</taxon>
        <taxon>Vespula</taxon>
    </lineage>
</organism>